<dbReference type="EMBL" id="LGUE01000001">
    <property type="protein sequence ID" value="KON91474.1"/>
    <property type="molecule type" value="Genomic_DNA"/>
</dbReference>
<accession>A0A0M0GNS0</accession>
<dbReference type="InterPro" id="IPR011009">
    <property type="entry name" value="Kinase-like_dom_sf"/>
</dbReference>
<sequence>MIPKAFAEKMVTIHGERGMEWIRRTEELLASIKQERNLTFGEPFDLSYHFVVPASDGNHDYVLKTGFPGQEFTHEYLALKAFEGPGVVKLMEGKPEEGWMVLDLVKPGTPLHTIKEEADVLGIWSECAGALWRQLPDDDADFPTVSDWSRGLSRLRERYGGGTGPIPEYLLEKAETLFPELLSTAGPLYLLHGDLHHGNILHSDKDGWTVIDPKGLIGEREYDCIQFMLNHWQDHPEPLSLLALRAGTLASSLSLSYGRLIRYGLCHAILSASWCTEDGVGDPSNGIELAKLFDTLIQDEH</sequence>
<dbReference type="SUPFAM" id="SSF56112">
    <property type="entry name" value="Protein kinase-like (PK-like)"/>
    <property type="match status" value="1"/>
</dbReference>
<dbReference type="RefSeq" id="WP_053426668.1">
    <property type="nucleotide sequence ID" value="NZ_LGUE01000001.1"/>
</dbReference>
<evidence type="ECO:0000313" key="2">
    <source>
        <dbReference type="Proteomes" id="UP000037405"/>
    </source>
</evidence>
<dbReference type="STRING" id="189381.GCA_900166615_03736"/>
<dbReference type="InterPro" id="IPR006748">
    <property type="entry name" value="NH2Glyco/OHUrea_AB-resist_kin"/>
</dbReference>
<evidence type="ECO:0000313" key="1">
    <source>
        <dbReference type="EMBL" id="KON91474.1"/>
    </source>
</evidence>
<protein>
    <recommendedName>
        <fullName evidence="3">Aminoglycoside/hydroxyurea antibiotic resistance kinase</fullName>
    </recommendedName>
</protein>
<dbReference type="AlphaFoldDB" id="A0A0M0GNS0"/>
<dbReference type="Pfam" id="PF04655">
    <property type="entry name" value="APH_6_hur"/>
    <property type="match status" value="1"/>
</dbReference>
<comment type="caution">
    <text evidence="1">The sequence shown here is derived from an EMBL/GenBank/DDBJ whole genome shotgun (WGS) entry which is preliminary data.</text>
</comment>
<dbReference type="GO" id="GO:0019748">
    <property type="term" value="P:secondary metabolic process"/>
    <property type="evidence" value="ECO:0007669"/>
    <property type="project" value="InterPro"/>
</dbReference>
<reference evidence="2" key="1">
    <citation type="submission" date="2015-07" db="EMBL/GenBank/DDBJ databases">
        <title>Fjat-14235 jcm11544.</title>
        <authorList>
            <person name="Liu B."/>
            <person name="Wang J."/>
            <person name="Zhu Y."/>
            <person name="Liu G."/>
            <person name="Chen Q."/>
            <person name="Chen Z."/>
            <person name="Lan J."/>
            <person name="Che J."/>
            <person name="Ge C."/>
            <person name="Shi H."/>
            <person name="Pan Z."/>
            <person name="Liu X."/>
        </authorList>
    </citation>
    <scope>NUCLEOTIDE SEQUENCE [LARGE SCALE GENOMIC DNA]</scope>
    <source>
        <strain evidence="2">JCM 11544</strain>
    </source>
</reference>
<dbReference type="OrthoDB" id="179394at2"/>
<organism evidence="1 2">
    <name type="scientific">Rossellomorea marisflavi</name>
    <dbReference type="NCBI Taxonomy" id="189381"/>
    <lineage>
        <taxon>Bacteria</taxon>
        <taxon>Bacillati</taxon>
        <taxon>Bacillota</taxon>
        <taxon>Bacilli</taxon>
        <taxon>Bacillales</taxon>
        <taxon>Bacillaceae</taxon>
        <taxon>Rossellomorea</taxon>
    </lineage>
</organism>
<dbReference type="GO" id="GO:0016773">
    <property type="term" value="F:phosphotransferase activity, alcohol group as acceptor"/>
    <property type="evidence" value="ECO:0007669"/>
    <property type="project" value="InterPro"/>
</dbReference>
<keyword evidence="2" id="KW-1185">Reference proteome</keyword>
<gene>
    <name evidence="1" type="ORF">AF331_02840</name>
</gene>
<name>A0A0M0GNS0_9BACI</name>
<dbReference type="PATRIC" id="fig|189381.12.peg.658"/>
<proteinExistence type="predicted"/>
<dbReference type="Proteomes" id="UP000037405">
    <property type="component" value="Unassembled WGS sequence"/>
</dbReference>
<dbReference type="Gene3D" id="3.90.1200.10">
    <property type="match status" value="1"/>
</dbReference>
<evidence type="ECO:0008006" key="3">
    <source>
        <dbReference type="Google" id="ProtNLM"/>
    </source>
</evidence>